<dbReference type="SUPFAM" id="SSF56601">
    <property type="entry name" value="beta-lactamase/transpeptidase-like"/>
    <property type="match status" value="1"/>
</dbReference>
<dbReference type="GO" id="GO:0030655">
    <property type="term" value="P:beta-lactam antibiotic catabolic process"/>
    <property type="evidence" value="ECO:0007669"/>
    <property type="project" value="InterPro"/>
</dbReference>
<evidence type="ECO:0000313" key="4">
    <source>
        <dbReference type="Proteomes" id="UP000249645"/>
    </source>
</evidence>
<comment type="caution">
    <text evidence="3">The sequence shown here is derived from an EMBL/GenBank/DDBJ whole genome shotgun (WGS) entry which is preliminary data.</text>
</comment>
<dbReference type="PANTHER" id="PTHR35333">
    <property type="entry name" value="BETA-LACTAMASE"/>
    <property type="match status" value="1"/>
</dbReference>
<reference evidence="3 4" key="1">
    <citation type="submission" date="2017-11" db="EMBL/GenBank/DDBJ databases">
        <title>Infants hospitalized years apart are colonized by the same room-sourced microbial strains.</title>
        <authorList>
            <person name="Brooks B."/>
            <person name="Olm M.R."/>
            <person name="Firek B.A."/>
            <person name="Baker R."/>
            <person name="Thomas B.C."/>
            <person name="Morowitz M.J."/>
            <person name="Banfield J.F."/>
        </authorList>
    </citation>
    <scope>NUCLEOTIDE SEQUENCE [LARGE SCALE GENOMIC DNA]</scope>
    <source>
        <strain evidence="3">S2_009_000_R2_76</strain>
    </source>
</reference>
<gene>
    <name evidence="3" type="ORF">DI598_10990</name>
</gene>
<dbReference type="InterPro" id="IPR012338">
    <property type="entry name" value="Beta-lactam/transpept-like"/>
</dbReference>
<proteinExistence type="predicted"/>
<dbReference type="GO" id="GO:0046677">
    <property type="term" value="P:response to antibiotic"/>
    <property type="evidence" value="ECO:0007669"/>
    <property type="project" value="InterPro"/>
</dbReference>
<dbReference type="EMBL" id="QFOI01000192">
    <property type="protein sequence ID" value="PZP47401.1"/>
    <property type="molecule type" value="Genomic_DNA"/>
</dbReference>
<sequence>MKKVLLTIVFFVSIFHIGWSQKVDTKLEKKLKPLLDSFHGVSAIYVENIKTGKIVAINADTIFPTASIVKVPILTAVYSQINAGKLQYNQPLIYKDSLKYGGSGLMQFFKDSSKTDLSTAAALMIDYSDNTTSLWLQLLVGGSDKVNDVMESIGLHNTRDNSRTNREAFRSIYGWGQTTPREMATLLKLIFQKKILTPSSCESMYRTMSHVYYDNFSLSQIPPYVQTASKQGMVDDSRSELVLVNAPHGDYVFYIATKKNKDQRWTVDNEAWELQRKISSILWNYFEPKSHWAPSSGFEKYLEK</sequence>
<feature type="domain" description="Beta-lactamase class A catalytic" evidence="2">
    <location>
        <begin position="44"/>
        <end position="257"/>
    </location>
</feature>
<evidence type="ECO:0000313" key="3">
    <source>
        <dbReference type="EMBL" id="PZP47401.1"/>
    </source>
</evidence>
<comment type="catalytic activity">
    <reaction evidence="1">
        <text>a beta-lactam + H2O = a substituted beta-amino acid</text>
        <dbReference type="Rhea" id="RHEA:20401"/>
        <dbReference type="ChEBI" id="CHEBI:15377"/>
        <dbReference type="ChEBI" id="CHEBI:35627"/>
        <dbReference type="ChEBI" id="CHEBI:140347"/>
        <dbReference type="EC" id="3.5.2.6"/>
    </reaction>
</comment>
<name>A0A2W5ETQ7_9SPHI</name>
<dbReference type="Gene3D" id="3.40.710.10">
    <property type="entry name" value="DD-peptidase/beta-lactamase superfamily"/>
    <property type="match status" value="1"/>
</dbReference>
<dbReference type="Pfam" id="PF13354">
    <property type="entry name" value="Beta-lactamase2"/>
    <property type="match status" value="1"/>
</dbReference>
<dbReference type="Proteomes" id="UP000249645">
    <property type="component" value="Unassembled WGS sequence"/>
</dbReference>
<dbReference type="InterPro" id="IPR000871">
    <property type="entry name" value="Beta-lactam_class-A"/>
</dbReference>
<dbReference type="InterPro" id="IPR045155">
    <property type="entry name" value="Beta-lactam_cat"/>
</dbReference>
<evidence type="ECO:0000256" key="1">
    <source>
        <dbReference type="ARBA" id="ARBA00001526"/>
    </source>
</evidence>
<protein>
    <submittedName>
        <fullName evidence="3">Serine hydrolase</fullName>
    </submittedName>
</protein>
<keyword evidence="3" id="KW-0378">Hydrolase</keyword>
<evidence type="ECO:0000259" key="2">
    <source>
        <dbReference type="Pfam" id="PF13354"/>
    </source>
</evidence>
<dbReference type="GO" id="GO:0008800">
    <property type="term" value="F:beta-lactamase activity"/>
    <property type="evidence" value="ECO:0007669"/>
    <property type="project" value="UniProtKB-EC"/>
</dbReference>
<dbReference type="AlphaFoldDB" id="A0A2W5ETQ7"/>
<dbReference type="PANTHER" id="PTHR35333:SF4">
    <property type="entry name" value="SLR0121 PROTEIN"/>
    <property type="match status" value="1"/>
</dbReference>
<organism evidence="3 4">
    <name type="scientific">Pseudopedobacter saltans</name>
    <dbReference type="NCBI Taxonomy" id="151895"/>
    <lineage>
        <taxon>Bacteria</taxon>
        <taxon>Pseudomonadati</taxon>
        <taxon>Bacteroidota</taxon>
        <taxon>Sphingobacteriia</taxon>
        <taxon>Sphingobacteriales</taxon>
        <taxon>Sphingobacteriaceae</taxon>
        <taxon>Pseudopedobacter</taxon>
    </lineage>
</organism>
<accession>A0A2W5ETQ7</accession>